<reference evidence="1 2" key="1">
    <citation type="submission" date="2017-11" db="EMBL/GenBank/DDBJ databases">
        <title>De-novo sequencing of pomegranate (Punica granatum L.) genome.</title>
        <authorList>
            <person name="Akparov Z."/>
            <person name="Amiraslanov A."/>
            <person name="Hajiyeva S."/>
            <person name="Abbasov M."/>
            <person name="Kaur K."/>
            <person name="Hamwieh A."/>
            <person name="Solovyev V."/>
            <person name="Salamov A."/>
            <person name="Braich B."/>
            <person name="Kosarev P."/>
            <person name="Mahmoud A."/>
            <person name="Hajiyev E."/>
            <person name="Babayeva S."/>
            <person name="Izzatullayeva V."/>
            <person name="Mammadov A."/>
            <person name="Mammadov A."/>
            <person name="Sharifova S."/>
            <person name="Ojaghi J."/>
            <person name="Eynullazada K."/>
            <person name="Bayramov B."/>
            <person name="Abdulazimova A."/>
            <person name="Shahmuradov I."/>
        </authorList>
    </citation>
    <scope>NUCLEOTIDE SEQUENCE [LARGE SCALE GENOMIC DNA]</scope>
    <source>
        <strain evidence="2">cv. AG2017</strain>
        <tissue evidence="1">Leaf</tissue>
    </source>
</reference>
<gene>
    <name evidence="1" type="ORF">CRG98_024087</name>
</gene>
<dbReference type="Proteomes" id="UP000233551">
    <property type="component" value="Unassembled WGS sequence"/>
</dbReference>
<comment type="caution">
    <text evidence="1">The sequence shown here is derived from an EMBL/GenBank/DDBJ whole genome shotgun (WGS) entry which is preliminary data.</text>
</comment>
<organism evidence="1 2">
    <name type="scientific">Punica granatum</name>
    <name type="common">Pomegranate</name>
    <dbReference type="NCBI Taxonomy" id="22663"/>
    <lineage>
        <taxon>Eukaryota</taxon>
        <taxon>Viridiplantae</taxon>
        <taxon>Streptophyta</taxon>
        <taxon>Embryophyta</taxon>
        <taxon>Tracheophyta</taxon>
        <taxon>Spermatophyta</taxon>
        <taxon>Magnoliopsida</taxon>
        <taxon>eudicotyledons</taxon>
        <taxon>Gunneridae</taxon>
        <taxon>Pentapetalae</taxon>
        <taxon>rosids</taxon>
        <taxon>malvids</taxon>
        <taxon>Myrtales</taxon>
        <taxon>Lythraceae</taxon>
        <taxon>Punica</taxon>
    </lineage>
</organism>
<evidence type="ECO:0000313" key="1">
    <source>
        <dbReference type="EMBL" id="PKI55475.1"/>
    </source>
</evidence>
<dbReference type="EMBL" id="PGOL01001693">
    <property type="protein sequence ID" value="PKI55475.1"/>
    <property type="molecule type" value="Genomic_DNA"/>
</dbReference>
<name>A0A2I0JGU4_PUNGR</name>
<proteinExistence type="predicted"/>
<dbReference type="AlphaFoldDB" id="A0A2I0JGU4"/>
<evidence type="ECO:0000313" key="2">
    <source>
        <dbReference type="Proteomes" id="UP000233551"/>
    </source>
</evidence>
<keyword evidence="2" id="KW-1185">Reference proteome</keyword>
<accession>A0A2I0JGU4</accession>
<protein>
    <submittedName>
        <fullName evidence="1">Uncharacterized protein</fullName>
    </submittedName>
</protein>
<sequence length="85" mass="9877">MQLVVELVREFDVYLIFVLQRDRCRAMGAGRSDRSGRASGREPDRLPKAAFTVSEGWIEAYCIAPCRDFIIRRRKEITKVNRRAC</sequence>